<comment type="caution">
    <text evidence="2">The sequence shown here is derived from an EMBL/GenBank/DDBJ whole genome shotgun (WGS) entry which is preliminary data.</text>
</comment>
<evidence type="ECO:0000313" key="3">
    <source>
        <dbReference type="Proteomes" id="UP001233999"/>
    </source>
</evidence>
<evidence type="ECO:0000313" key="2">
    <source>
        <dbReference type="EMBL" id="KAJ9583281.1"/>
    </source>
</evidence>
<keyword evidence="1" id="KW-1133">Transmembrane helix</keyword>
<feature type="transmembrane region" description="Helical" evidence="1">
    <location>
        <begin position="29"/>
        <end position="51"/>
    </location>
</feature>
<organism evidence="2 3">
    <name type="scientific">Diploptera punctata</name>
    <name type="common">Pacific beetle cockroach</name>
    <dbReference type="NCBI Taxonomy" id="6984"/>
    <lineage>
        <taxon>Eukaryota</taxon>
        <taxon>Metazoa</taxon>
        <taxon>Ecdysozoa</taxon>
        <taxon>Arthropoda</taxon>
        <taxon>Hexapoda</taxon>
        <taxon>Insecta</taxon>
        <taxon>Pterygota</taxon>
        <taxon>Neoptera</taxon>
        <taxon>Polyneoptera</taxon>
        <taxon>Dictyoptera</taxon>
        <taxon>Blattodea</taxon>
        <taxon>Blaberoidea</taxon>
        <taxon>Blaberidae</taxon>
        <taxon>Diplopterinae</taxon>
        <taxon>Diploptera</taxon>
    </lineage>
</organism>
<proteinExistence type="predicted"/>
<sequence>DGDRRKWSASCTLASRLYLRLTPASPSFFITRLGNLCYIYIGMFVCIAINIRVKD</sequence>
<evidence type="ECO:0000256" key="1">
    <source>
        <dbReference type="SAM" id="Phobius"/>
    </source>
</evidence>
<protein>
    <submittedName>
        <fullName evidence="2">Uncharacterized protein</fullName>
    </submittedName>
</protein>
<feature type="non-terminal residue" evidence="2">
    <location>
        <position position="55"/>
    </location>
</feature>
<dbReference type="Proteomes" id="UP001233999">
    <property type="component" value="Unassembled WGS sequence"/>
</dbReference>
<keyword evidence="1" id="KW-0472">Membrane</keyword>
<name>A0AAD7ZMV6_DIPPU</name>
<keyword evidence="1" id="KW-0812">Transmembrane</keyword>
<dbReference type="AlphaFoldDB" id="A0AAD7ZMV6"/>
<feature type="non-terminal residue" evidence="2">
    <location>
        <position position="1"/>
    </location>
</feature>
<reference evidence="2" key="2">
    <citation type="submission" date="2023-05" db="EMBL/GenBank/DDBJ databases">
        <authorList>
            <person name="Fouks B."/>
        </authorList>
    </citation>
    <scope>NUCLEOTIDE SEQUENCE</scope>
    <source>
        <strain evidence="2">Stay&amp;Tobe</strain>
        <tissue evidence="2">Testes</tissue>
    </source>
</reference>
<gene>
    <name evidence="2" type="ORF">L9F63_022377</name>
</gene>
<reference evidence="2" key="1">
    <citation type="journal article" date="2023" name="IScience">
        <title>Live-bearing cockroach genome reveals convergent evolutionary mechanisms linked to viviparity in insects and beyond.</title>
        <authorList>
            <person name="Fouks B."/>
            <person name="Harrison M.C."/>
            <person name="Mikhailova A.A."/>
            <person name="Marchal E."/>
            <person name="English S."/>
            <person name="Carruthers M."/>
            <person name="Jennings E.C."/>
            <person name="Chiamaka E.L."/>
            <person name="Frigard R.A."/>
            <person name="Pippel M."/>
            <person name="Attardo G.M."/>
            <person name="Benoit J.B."/>
            <person name="Bornberg-Bauer E."/>
            <person name="Tobe S.S."/>
        </authorList>
    </citation>
    <scope>NUCLEOTIDE SEQUENCE</scope>
    <source>
        <strain evidence="2">Stay&amp;Tobe</strain>
    </source>
</reference>
<keyword evidence="3" id="KW-1185">Reference proteome</keyword>
<dbReference type="EMBL" id="JASPKZ010007628">
    <property type="protein sequence ID" value="KAJ9583281.1"/>
    <property type="molecule type" value="Genomic_DNA"/>
</dbReference>
<accession>A0AAD7ZMV6</accession>